<protein>
    <recommendedName>
        <fullName evidence="4">SPRY domain-containing protein</fullName>
    </recommendedName>
</protein>
<accession>A0A5J4W0Q9</accession>
<dbReference type="EMBL" id="SNRW01003971">
    <property type="protein sequence ID" value="KAA6388467.1"/>
    <property type="molecule type" value="Genomic_DNA"/>
</dbReference>
<organism evidence="2 3">
    <name type="scientific">Streblomastix strix</name>
    <dbReference type="NCBI Taxonomy" id="222440"/>
    <lineage>
        <taxon>Eukaryota</taxon>
        <taxon>Metamonada</taxon>
        <taxon>Preaxostyla</taxon>
        <taxon>Oxymonadida</taxon>
        <taxon>Streblomastigidae</taxon>
        <taxon>Streblomastix</taxon>
    </lineage>
</organism>
<proteinExistence type="predicted"/>
<comment type="caution">
    <text evidence="2">The sequence shown here is derived from an EMBL/GenBank/DDBJ whole genome shotgun (WGS) entry which is preliminary data.</text>
</comment>
<sequence length="254" mass="29140">MSHNPISWLKSKLSKKEDKEPKQEEQPTKQNQEKVEKVEQVEEVEKAEEQQEVREEEKKIVVRTGPITPELVLDEDEHGSVQGGTFIHSQKSEDACITVNPIITTGVVRCEFVFDLKQGKMFIVGIADYRLNFTRERSFWDDDNKNLNIRYINYSGVLNHIAGAVSGNTIYKSGQKIAVEVNMGAVPRTCHFFVDEIEQPIHVINIPQYIRFWSFIAGQNSYFTITRFERLENSSAHGVEGSKAVEYGKVWEDD</sequence>
<evidence type="ECO:0008006" key="4">
    <source>
        <dbReference type="Google" id="ProtNLM"/>
    </source>
</evidence>
<name>A0A5J4W0Q9_9EUKA</name>
<feature type="region of interest" description="Disordered" evidence="1">
    <location>
        <begin position="1"/>
        <end position="57"/>
    </location>
</feature>
<gene>
    <name evidence="2" type="ORF">EZS28_016006</name>
</gene>
<dbReference type="Proteomes" id="UP000324800">
    <property type="component" value="Unassembled WGS sequence"/>
</dbReference>
<evidence type="ECO:0000313" key="3">
    <source>
        <dbReference type="Proteomes" id="UP000324800"/>
    </source>
</evidence>
<feature type="compositionally biased region" description="Basic and acidic residues" evidence="1">
    <location>
        <begin position="14"/>
        <end position="57"/>
    </location>
</feature>
<dbReference type="AlphaFoldDB" id="A0A5J4W0Q9"/>
<reference evidence="2 3" key="1">
    <citation type="submission" date="2019-03" db="EMBL/GenBank/DDBJ databases">
        <title>Single cell metagenomics reveals metabolic interactions within the superorganism composed of flagellate Streblomastix strix and complex community of Bacteroidetes bacteria on its surface.</title>
        <authorList>
            <person name="Treitli S.C."/>
            <person name="Kolisko M."/>
            <person name="Husnik F."/>
            <person name="Keeling P."/>
            <person name="Hampl V."/>
        </authorList>
    </citation>
    <scope>NUCLEOTIDE SEQUENCE [LARGE SCALE GENOMIC DNA]</scope>
    <source>
        <strain evidence="2">ST1C</strain>
    </source>
</reference>
<evidence type="ECO:0000313" key="2">
    <source>
        <dbReference type="EMBL" id="KAA6388467.1"/>
    </source>
</evidence>
<evidence type="ECO:0000256" key="1">
    <source>
        <dbReference type="SAM" id="MobiDB-lite"/>
    </source>
</evidence>